<keyword evidence="8" id="KW-0325">Glycoprotein</keyword>
<dbReference type="EC" id="2.4.1.186" evidence="11"/>
<dbReference type="GO" id="GO:0008466">
    <property type="term" value="F:glycogenin glucosyltransferase activity"/>
    <property type="evidence" value="ECO:0007669"/>
    <property type="project" value="UniProtKB-EC"/>
</dbReference>
<evidence type="ECO:0000256" key="9">
    <source>
        <dbReference type="ARBA" id="ARBA00023211"/>
    </source>
</evidence>
<evidence type="ECO:0000256" key="12">
    <source>
        <dbReference type="ARBA" id="ARBA00047374"/>
    </source>
</evidence>
<evidence type="ECO:0000256" key="5">
    <source>
        <dbReference type="ARBA" id="ARBA00022679"/>
    </source>
</evidence>
<protein>
    <recommendedName>
        <fullName evidence="11">glycogenin glucosyltransferase</fullName>
        <ecNumber evidence="11">2.4.1.186</ecNumber>
    </recommendedName>
</protein>
<evidence type="ECO:0000256" key="6">
    <source>
        <dbReference type="ARBA" id="ARBA00022723"/>
    </source>
</evidence>
<evidence type="ECO:0000313" key="17">
    <source>
        <dbReference type="Proteomes" id="UP000515152"/>
    </source>
</evidence>
<evidence type="ECO:0000256" key="2">
    <source>
        <dbReference type="ARBA" id="ARBA00004496"/>
    </source>
</evidence>
<dbReference type="InterPro" id="IPR002495">
    <property type="entry name" value="Glyco_trans_8"/>
</dbReference>
<evidence type="ECO:0000256" key="11">
    <source>
        <dbReference type="ARBA" id="ARBA00038934"/>
    </source>
</evidence>
<comment type="catalytic activity">
    <reaction evidence="13">
        <text>L-tyrosyl-[glycogenin] + UDP-alpha-D-glucose = alpha-D-glucosyl-L-tyrosyl-[glycogenin] + UDP + H(+)</text>
        <dbReference type="Rhea" id="RHEA:23360"/>
        <dbReference type="Rhea" id="RHEA-COMP:14604"/>
        <dbReference type="Rhea" id="RHEA-COMP:14605"/>
        <dbReference type="ChEBI" id="CHEBI:15378"/>
        <dbReference type="ChEBI" id="CHEBI:46858"/>
        <dbReference type="ChEBI" id="CHEBI:58223"/>
        <dbReference type="ChEBI" id="CHEBI:58885"/>
        <dbReference type="ChEBI" id="CHEBI:140573"/>
        <dbReference type="EC" id="2.4.1.186"/>
    </reaction>
    <physiologicalReaction direction="left-to-right" evidence="13">
        <dbReference type="Rhea" id="RHEA:23361"/>
    </physiologicalReaction>
</comment>
<evidence type="ECO:0000256" key="14">
    <source>
        <dbReference type="ARBA" id="ARBA00049637"/>
    </source>
</evidence>
<keyword evidence="4" id="KW-0963">Cytoplasm</keyword>
<comment type="function">
    <text evidence="14">Glycogenin participates in the glycogen biosynthetic process along with glycogen synthase and glycogen branching enzyme. It catalyzes the formation of a short alpha (1,4)-glucosyl chain covalently attached via a glucose 1-O-tyrosyl linkage to internal tyrosine residues and these chains act as primers for the elongation reaction catalyzed by glycogen synthase.</text>
</comment>
<comment type="catalytic activity">
    <reaction evidence="12">
        <text>[1,4-alpha-D-glucosyl](n)-L-tyrosyl-[glycogenin] + UDP-alpha-D-glucose = [1,4-alpha-D-glucosyl](n+1)-L-tyrosyl-[glycogenin] + UDP + H(+)</text>
        <dbReference type="Rhea" id="RHEA:56560"/>
        <dbReference type="Rhea" id="RHEA-COMP:14606"/>
        <dbReference type="Rhea" id="RHEA-COMP:14607"/>
        <dbReference type="ChEBI" id="CHEBI:15378"/>
        <dbReference type="ChEBI" id="CHEBI:58223"/>
        <dbReference type="ChEBI" id="CHEBI:58885"/>
        <dbReference type="ChEBI" id="CHEBI:140574"/>
        <dbReference type="EC" id="2.4.1.186"/>
    </reaction>
    <physiologicalReaction direction="left-to-right" evidence="12">
        <dbReference type="Rhea" id="RHEA:56561"/>
    </physiologicalReaction>
</comment>
<dbReference type="Pfam" id="PF01501">
    <property type="entry name" value="Glyco_transf_8"/>
    <property type="match status" value="1"/>
</dbReference>
<dbReference type="InterPro" id="IPR050587">
    <property type="entry name" value="GNT1/Glycosyltrans_8"/>
</dbReference>
<comment type="function">
    <text evidence="15">Self-glucosylating initiator of glycogen synthesis. It catalyzes the formation of a short alpha (1,4)-glucosyl chain covalently attached via a glucose 1-O-tyrosyl linkage to internal tyrosine residues and these chains act as primers for the elongation reaction catalyzed by glycogen synthase.</text>
</comment>
<evidence type="ECO:0000256" key="4">
    <source>
        <dbReference type="ARBA" id="ARBA00022490"/>
    </source>
</evidence>
<accession>A0A6P3WCM6</accession>
<evidence type="ECO:0000256" key="13">
    <source>
        <dbReference type="ARBA" id="ARBA00047924"/>
    </source>
</evidence>
<gene>
    <name evidence="18" type="primary">gyg2</name>
</gene>
<keyword evidence="17" id="KW-1185">Reference proteome</keyword>
<dbReference type="PANTHER" id="PTHR11183">
    <property type="entry name" value="GLYCOGENIN SUBFAMILY MEMBER"/>
    <property type="match status" value="1"/>
</dbReference>
<dbReference type="FunFam" id="3.90.550.10:FF:000092">
    <property type="entry name" value="Glycogenin 2"/>
    <property type="match status" value="1"/>
</dbReference>
<feature type="compositionally biased region" description="Pro residues" evidence="16">
    <location>
        <begin position="267"/>
        <end position="276"/>
    </location>
</feature>
<evidence type="ECO:0000256" key="8">
    <source>
        <dbReference type="ARBA" id="ARBA00023180"/>
    </source>
</evidence>
<evidence type="ECO:0000256" key="3">
    <source>
        <dbReference type="ARBA" id="ARBA00004964"/>
    </source>
</evidence>
<evidence type="ECO:0000256" key="1">
    <source>
        <dbReference type="ARBA" id="ARBA00001936"/>
    </source>
</evidence>
<evidence type="ECO:0000256" key="15">
    <source>
        <dbReference type="ARBA" id="ARBA00057883"/>
    </source>
</evidence>
<dbReference type="GO" id="GO:0046872">
    <property type="term" value="F:metal ion binding"/>
    <property type="evidence" value="ECO:0007669"/>
    <property type="project" value="UniProtKB-KW"/>
</dbReference>
<dbReference type="CTD" id="8908"/>
<dbReference type="OrthoDB" id="2014201at2759"/>
<feature type="compositionally biased region" description="Low complexity" evidence="16">
    <location>
        <begin position="332"/>
        <end position="343"/>
    </location>
</feature>
<feature type="region of interest" description="Disordered" evidence="16">
    <location>
        <begin position="253"/>
        <end position="361"/>
    </location>
</feature>
<keyword evidence="6" id="KW-0479">Metal-binding</keyword>
<reference evidence="18" key="1">
    <citation type="submission" date="2025-08" db="UniProtKB">
        <authorList>
            <consortium name="RefSeq"/>
        </authorList>
    </citation>
    <scope>IDENTIFICATION</scope>
</reference>
<dbReference type="AlphaFoldDB" id="A0A6P3WCM6"/>
<organism evidence="17 18">
    <name type="scientific">Clupea harengus</name>
    <name type="common">Atlantic herring</name>
    <dbReference type="NCBI Taxonomy" id="7950"/>
    <lineage>
        <taxon>Eukaryota</taxon>
        <taxon>Metazoa</taxon>
        <taxon>Chordata</taxon>
        <taxon>Craniata</taxon>
        <taxon>Vertebrata</taxon>
        <taxon>Euteleostomi</taxon>
        <taxon>Actinopterygii</taxon>
        <taxon>Neopterygii</taxon>
        <taxon>Teleostei</taxon>
        <taxon>Clupei</taxon>
        <taxon>Clupeiformes</taxon>
        <taxon>Clupeoidei</taxon>
        <taxon>Clupeidae</taxon>
        <taxon>Clupea</taxon>
    </lineage>
</organism>
<keyword evidence="5" id="KW-0808">Transferase</keyword>
<evidence type="ECO:0000256" key="7">
    <source>
        <dbReference type="ARBA" id="ARBA00023056"/>
    </source>
</evidence>
<dbReference type="CDD" id="cd02537">
    <property type="entry name" value="GT8_Glycogenin"/>
    <property type="match status" value="1"/>
</dbReference>
<dbReference type="RefSeq" id="XP_012695221.2">
    <property type="nucleotide sequence ID" value="XM_012839767.3"/>
</dbReference>
<dbReference type="GeneID" id="105910997"/>
<evidence type="ECO:0000256" key="10">
    <source>
        <dbReference type="ARBA" id="ARBA00038162"/>
    </source>
</evidence>
<keyword evidence="7" id="KW-0320">Glycogen biosynthesis</keyword>
<comment type="pathway">
    <text evidence="3">Glycan biosynthesis; glycogen biosynthesis.</text>
</comment>
<evidence type="ECO:0000256" key="16">
    <source>
        <dbReference type="SAM" id="MobiDB-lite"/>
    </source>
</evidence>
<dbReference type="InterPro" id="IPR029044">
    <property type="entry name" value="Nucleotide-diphossugar_trans"/>
</dbReference>
<comment type="similarity">
    <text evidence="10">Belongs to the glycosyltransferase 8 family. Glycogenin subfamily.</text>
</comment>
<comment type="cofactor">
    <cofactor evidence="1">
        <name>Mn(2+)</name>
        <dbReference type="ChEBI" id="CHEBI:29035"/>
    </cofactor>
</comment>
<dbReference type="GO" id="GO:0005978">
    <property type="term" value="P:glycogen biosynthetic process"/>
    <property type="evidence" value="ECO:0007669"/>
    <property type="project" value="UniProtKB-KW"/>
</dbReference>
<comment type="subcellular location">
    <subcellularLocation>
        <location evidence="2">Cytoplasm</location>
    </subcellularLocation>
</comment>
<dbReference type="SUPFAM" id="SSF53448">
    <property type="entry name" value="Nucleotide-diphospho-sugar transferases"/>
    <property type="match status" value="1"/>
</dbReference>
<keyword evidence="9" id="KW-0464">Manganese</keyword>
<dbReference type="Gene3D" id="3.90.550.10">
    <property type="entry name" value="Spore Coat Polysaccharide Biosynthesis Protein SpsA, Chain A"/>
    <property type="match status" value="1"/>
</dbReference>
<dbReference type="KEGG" id="char:105910997"/>
<name>A0A6P3WCM6_CLUHA</name>
<proteinExistence type="inferred from homology"/>
<dbReference type="Proteomes" id="UP000515152">
    <property type="component" value="Chromosome 21"/>
</dbReference>
<dbReference type="GO" id="GO:0005737">
    <property type="term" value="C:cytoplasm"/>
    <property type="evidence" value="ECO:0007669"/>
    <property type="project" value="UniProtKB-SubCell"/>
</dbReference>
<evidence type="ECO:0000313" key="18">
    <source>
        <dbReference type="RefSeq" id="XP_012695221.2"/>
    </source>
</evidence>
<sequence>MAVEDQAFVTLATTDAYCMGALVVGKSLRRHGTSRRTVVMVSPNVSLEARRPLESVFDEVVQVDVLDSGDRAHLSWLGRPELGVTFTKLHCWTLVRYRKCVFLDADTLVMCNVDELFEREELSAAPDPGWPDCFNSGVFVFRPSFDTHTRLLEHAAQHGSFDGGDQGLLNSFFSDWAVTDIRRHLPFVYNLSANAFYTYLPAFHRYGHGAKIVHFLGGAKPWHSCSNPPANQDSRSQLDQYLSLWWAEHHSQSPPTVRKHSQLTPALTPPGPPHTPPSVTDSLPPEVRDLLPPRTPLPAPTDLTLHVPLPAPQTPDGMETDPPPGGEDGHSGAEASSSTSGATTEDEQPVESQEERKLQRRMWEEGHMDYLGRDAFQNIMKKLDRFLK</sequence>